<dbReference type="InterPro" id="IPR023105">
    <property type="entry name" value="YkvR-like_sf"/>
</dbReference>
<protein>
    <recommendedName>
        <fullName evidence="3">DUF3219 domain-containing protein</fullName>
    </recommendedName>
</protein>
<sequence>MGVKKNMKKVLLDDLILNAETLQCKKVQLKGKELHKLIVDFKVRSEDYHHVTTKLYENDFIIKIPEEKLEFSGTIHKYSTSITNLYEVGAVGDYHLELVEKPS</sequence>
<keyword evidence="2" id="KW-1185">Reference proteome</keyword>
<dbReference type="InterPro" id="IPR021596">
    <property type="entry name" value="DUF3219"/>
</dbReference>
<dbReference type="Pfam" id="PF11514">
    <property type="entry name" value="DUF3219"/>
    <property type="match status" value="1"/>
</dbReference>
<dbReference type="Proteomes" id="UP000199095">
    <property type="component" value="Unassembled WGS sequence"/>
</dbReference>
<gene>
    <name evidence="1" type="ORF">SAMN05421676_104156</name>
</gene>
<reference evidence="2" key="1">
    <citation type="submission" date="2016-10" db="EMBL/GenBank/DDBJ databases">
        <authorList>
            <person name="Varghese N."/>
            <person name="Submissions S."/>
        </authorList>
    </citation>
    <scope>NUCLEOTIDE SEQUENCE [LARGE SCALE GENOMIC DNA]</scope>
    <source>
        <strain evidence="2">CGMCC 1.3566</strain>
    </source>
</reference>
<organism evidence="1 2">
    <name type="scientific">Salinibacillus kushneri</name>
    <dbReference type="NCBI Taxonomy" id="237682"/>
    <lineage>
        <taxon>Bacteria</taxon>
        <taxon>Bacillati</taxon>
        <taxon>Bacillota</taxon>
        <taxon>Bacilli</taxon>
        <taxon>Bacillales</taxon>
        <taxon>Bacillaceae</taxon>
        <taxon>Salinibacillus</taxon>
    </lineage>
</organism>
<dbReference type="EMBL" id="FOHJ01000004">
    <property type="protein sequence ID" value="SET35754.1"/>
    <property type="molecule type" value="Genomic_DNA"/>
</dbReference>
<dbReference type="Gene3D" id="2.40.30.80">
    <property type="entry name" value="YkvR-like"/>
    <property type="match status" value="1"/>
</dbReference>
<evidence type="ECO:0008006" key="3">
    <source>
        <dbReference type="Google" id="ProtNLM"/>
    </source>
</evidence>
<accession>A0A1I0DT35</accession>
<proteinExistence type="predicted"/>
<name>A0A1I0DT35_9BACI</name>
<dbReference type="SUPFAM" id="SSF159173">
    <property type="entry name" value="YkvR-like"/>
    <property type="match status" value="1"/>
</dbReference>
<evidence type="ECO:0000313" key="1">
    <source>
        <dbReference type="EMBL" id="SET35754.1"/>
    </source>
</evidence>
<evidence type="ECO:0000313" key="2">
    <source>
        <dbReference type="Proteomes" id="UP000199095"/>
    </source>
</evidence>
<dbReference type="AlphaFoldDB" id="A0A1I0DT35"/>